<evidence type="ECO:0000256" key="7">
    <source>
        <dbReference type="ARBA" id="ARBA00022679"/>
    </source>
</evidence>
<keyword evidence="10 12" id="KW-0289">Folate biosynthesis</keyword>
<dbReference type="SUPFAM" id="SSF51717">
    <property type="entry name" value="Dihydropteroate synthetase-like"/>
    <property type="match status" value="1"/>
</dbReference>
<dbReference type="InterPro" id="IPR045031">
    <property type="entry name" value="DHP_synth-like"/>
</dbReference>
<dbReference type="PANTHER" id="PTHR20941">
    <property type="entry name" value="FOLATE SYNTHESIS PROTEINS"/>
    <property type="match status" value="1"/>
</dbReference>
<evidence type="ECO:0000256" key="2">
    <source>
        <dbReference type="ARBA" id="ARBA00001946"/>
    </source>
</evidence>
<keyword evidence="9 12" id="KW-0460">Magnesium</keyword>
<evidence type="ECO:0000313" key="15">
    <source>
        <dbReference type="Proteomes" id="UP000026249"/>
    </source>
</evidence>
<gene>
    <name evidence="14" type="ORF">ACMU_03795</name>
</gene>
<dbReference type="PANTHER" id="PTHR20941:SF1">
    <property type="entry name" value="FOLIC ACID SYNTHESIS PROTEIN FOL1"/>
    <property type="match status" value="1"/>
</dbReference>
<comment type="function">
    <text evidence="12">Catalyzes the condensation of para-aminobenzoate (pABA) with 6-hydroxymethyl-7,8-dihydropterin diphosphate (DHPt-PP) to form 7,8-dihydropteroate (H2Pte), the immediate precursor of folate derivatives.</text>
</comment>
<dbReference type="PROSITE" id="PS50972">
    <property type="entry name" value="PTERIN_BINDING"/>
    <property type="match status" value="1"/>
</dbReference>
<comment type="catalytic activity">
    <reaction evidence="1">
        <text>(7,8-dihydropterin-6-yl)methyl diphosphate + 4-aminobenzoate = 7,8-dihydropteroate + diphosphate</text>
        <dbReference type="Rhea" id="RHEA:19949"/>
        <dbReference type="ChEBI" id="CHEBI:17836"/>
        <dbReference type="ChEBI" id="CHEBI:17839"/>
        <dbReference type="ChEBI" id="CHEBI:33019"/>
        <dbReference type="ChEBI" id="CHEBI:72950"/>
        <dbReference type="EC" id="2.5.1.15"/>
    </reaction>
</comment>
<protein>
    <recommendedName>
        <fullName evidence="6 12">Dihydropteroate synthase</fullName>
        <shortName evidence="12">DHPS</shortName>
        <ecNumber evidence="5 12">2.5.1.15</ecNumber>
    </recommendedName>
    <alternativeName>
        <fullName evidence="11 12">Dihydropteroate pyrophosphorylase</fullName>
    </alternativeName>
</protein>
<organism evidence="14 15">
    <name type="scientific">Actibacterium mucosum KCTC 23349</name>
    <dbReference type="NCBI Taxonomy" id="1454373"/>
    <lineage>
        <taxon>Bacteria</taxon>
        <taxon>Pseudomonadati</taxon>
        <taxon>Pseudomonadota</taxon>
        <taxon>Alphaproteobacteria</taxon>
        <taxon>Rhodobacterales</taxon>
        <taxon>Roseobacteraceae</taxon>
        <taxon>Actibacterium</taxon>
    </lineage>
</organism>
<comment type="cofactor">
    <cofactor evidence="2 12">
        <name>Mg(2+)</name>
        <dbReference type="ChEBI" id="CHEBI:18420"/>
    </cofactor>
</comment>
<evidence type="ECO:0000256" key="12">
    <source>
        <dbReference type="RuleBase" id="RU361205"/>
    </source>
</evidence>
<dbReference type="InterPro" id="IPR006390">
    <property type="entry name" value="DHP_synth_dom"/>
</dbReference>
<comment type="pathway">
    <text evidence="3 12">Cofactor biosynthesis; tetrahydrofolate biosynthesis; 7,8-dihydrofolate from 2-amino-4-hydroxy-6-hydroxymethyl-7,8-dihydropteridine diphosphate and 4-aminobenzoate: step 1/2.</text>
</comment>
<dbReference type="NCBIfam" id="TIGR01496">
    <property type="entry name" value="DHPS"/>
    <property type="match status" value="1"/>
</dbReference>
<evidence type="ECO:0000256" key="9">
    <source>
        <dbReference type="ARBA" id="ARBA00022842"/>
    </source>
</evidence>
<dbReference type="FunFam" id="3.20.20.20:FF:000006">
    <property type="entry name" value="Dihydropteroate synthase"/>
    <property type="match status" value="1"/>
</dbReference>
<dbReference type="OrthoDB" id="9811744at2"/>
<dbReference type="PROSITE" id="PS00792">
    <property type="entry name" value="DHPS_1"/>
    <property type="match status" value="1"/>
</dbReference>
<keyword evidence="7 12" id="KW-0808">Transferase</keyword>
<dbReference type="InterPro" id="IPR011005">
    <property type="entry name" value="Dihydropteroate_synth-like_sf"/>
</dbReference>
<evidence type="ECO:0000256" key="10">
    <source>
        <dbReference type="ARBA" id="ARBA00022909"/>
    </source>
</evidence>
<evidence type="ECO:0000256" key="6">
    <source>
        <dbReference type="ARBA" id="ARBA00016919"/>
    </source>
</evidence>
<dbReference type="Proteomes" id="UP000026249">
    <property type="component" value="Unassembled WGS sequence"/>
</dbReference>
<dbReference type="RefSeq" id="WP_035262262.1">
    <property type="nucleotide sequence ID" value="NZ_JFKE01000010.1"/>
</dbReference>
<dbReference type="AlphaFoldDB" id="A0A037ZCI8"/>
<dbReference type="UniPathway" id="UPA00077">
    <property type="reaction ID" value="UER00156"/>
</dbReference>
<keyword evidence="8 12" id="KW-0479">Metal-binding</keyword>
<evidence type="ECO:0000256" key="3">
    <source>
        <dbReference type="ARBA" id="ARBA00004763"/>
    </source>
</evidence>
<evidence type="ECO:0000256" key="4">
    <source>
        <dbReference type="ARBA" id="ARBA00009503"/>
    </source>
</evidence>
<feature type="domain" description="Pterin-binding" evidence="13">
    <location>
        <begin position="73"/>
        <end position="328"/>
    </location>
</feature>
<dbReference type="GO" id="GO:0046872">
    <property type="term" value="F:metal ion binding"/>
    <property type="evidence" value="ECO:0007669"/>
    <property type="project" value="UniProtKB-KW"/>
</dbReference>
<evidence type="ECO:0000313" key="14">
    <source>
        <dbReference type="EMBL" id="KAJ54219.1"/>
    </source>
</evidence>
<dbReference type="PROSITE" id="PS00793">
    <property type="entry name" value="DHPS_2"/>
    <property type="match status" value="1"/>
</dbReference>
<dbReference type="STRING" id="1454373.ACMU_03795"/>
<evidence type="ECO:0000256" key="11">
    <source>
        <dbReference type="ARBA" id="ARBA00030193"/>
    </source>
</evidence>
<dbReference type="CDD" id="cd00739">
    <property type="entry name" value="DHPS"/>
    <property type="match status" value="1"/>
</dbReference>
<dbReference type="InterPro" id="IPR000489">
    <property type="entry name" value="Pterin-binding_dom"/>
</dbReference>
<proteinExistence type="inferred from homology"/>
<dbReference type="GO" id="GO:0005829">
    <property type="term" value="C:cytosol"/>
    <property type="evidence" value="ECO:0007669"/>
    <property type="project" value="TreeGrafter"/>
</dbReference>
<dbReference type="GO" id="GO:0046656">
    <property type="term" value="P:folic acid biosynthetic process"/>
    <property type="evidence" value="ECO:0007669"/>
    <property type="project" value="UniProtKB-KW"/>
</dbReference>
<evidence type="ECO:0000256" key="5">
    <source>
        <dbReference type="ARBA" id="ARBA00012458"/>
    </source>
</evidence>
<dbReference type="Gene3D" id="3.20.20.20">
    <property type="entry name" value="Dihydropteroate synthase-like"/>
    <property type="match status" value="1"/>
</dbReference>
<dbReference type="Pfam" id="PF00809">
    <property type="entry name" value="Pterin_bind"/>
    <property type="match status" value="1"/>
</dbReference>
<name>A0A037ZCI8_9RHOB</name>
<comment type="caution">
    <text evidence="14">The sequence shown here is derived from an EMBL/GenBank/DDBJ whole genome shotgun (WGS) entry which is preliminary data.</text>
</comment>
<dbReference type="EMBL" id="JFKE01000010">
    <property type="protein sequence ID" value="KAJ54219.1"/>
    <property type="molecule type" value="Genomic_DNA"/>
</dbReference>
<dbReference type="GO" id="GO:0046654">
    <property type="term" value="P:tetrahydrofolate biosynthetic process"/>
    <property type="evidence" value="ECO:0007669"/>
    <property type="project" value="UniProtKB-UniPathway"/>
</dbReference>
<dbReference type="GO" id="GO:0004156">
    <property type="term" value="F:dihydropteroate synthase activity"/>
    <property type="evidence" value="ECO:0007669"/>
    <property type="project" value="UniProtKB-EC"/>
</dbReference>
<reference evidence="14 15" key="1">
    <citation type="submission" date="2014-03" db="EMBL/GenBank/DDBJ databases">
        <title>Draft Genome Sequence of Actibacterium mucosum KCTC 23349, a Marine Alphaproteobacterium with Complex Ionic Requirements Isolated from Mediterranean Seawater at Malvarrosa Beach, Valencia, Spain.</title>
        <authorList>
            <person name="Arahal D.R."/>
            <person name="Shao Z."/>
            <person name="Lai Q."/>
            <person name="Pujalte M.J."/>
        </authorList>
    </citation>
    <scope>NUCLEOTIDE SEQUENCE [LARGE SCALE GENOMIC DNA]</scope>
    <source>
        <strain evidence="14 15">KCTC 23349</strain>
    </source>
</reference>
<evidence type="ECO:0000259" key="13">
    <source>
        <dbReference type="PROSITE" id="PS50972"/>
    </source>
</evidence>
<keyword evidence="15" id="KW-1185">Reference proteome</keyword>
<accession>A0A037ZCI8</accession>
<evidence type="ECO:0000256" key="1">
    <source>
        <dbReference type="ARBA" id="ARBA00000012"/>
    </source>
</evidence>
<sequence>MPNVYYRPIAQTDPSRPKGALPIAGGWTWFDRVERIERNGVRDIVPAADVPEPLLQRISEPRSPIAGVPKNRPGLMGILNVTPDSFSDGGRFFDPEAAIVQSNRMLAEGADILDIGGESTRPGAALVLEEDEIARTVPVIQALRQAGTRAPVSIDTRKSQVARAALAAGADLVNDVSAFSFDPNMAATVSEATAPVCLMHAQGTPDVMQDAPRYDDVLLDVYDFLAEKLCLAERAGIPRARVLVDPGIGFGKTLDHNLALLRGVSLFHSLGCSILVGASRKRFIGTITGVVTAEDRVAGSVAVALAAAAQGVQVLRVHDISETRQALTMAGKLWGTR</sequence>
<dbReference type="EC" id="2.5.1.15" evidence="5 12"/>
<evidence type="ECO:0000256" key="8">
    <source>
        <dbReference type="ARBA" id="ARBA00022723"/>
    </source>
</evidence>
<comment type="similarity">
    <text evidence="4 12">Belongs to the DHPS family.</text>
</comment>